<dbReference type="Proteomes" id="UP001595724">
    <property type="component" value="Unassembled WGS sequence"/>
</dbReference>
<gene>
    <name evidence="1" type="ORF">ACFOM9_02825</name>
</gene>
<dbReference type="EMBL" id="JBHRYF010000001">
    <property type="protein sequence ID" value="MFC3659011.1"/>
    <property type="molecule type" value="Genomic_DNA"/>
</dbReference>
<sequence>MKTQHKAGTIEALAEVIAARVKGAKPARPILRVVTTPRPTLFDSITRDCIYRRIRWLRKAYSLQFLIDQATFNHPGIESLEDACLSKLLRDMETARECLAEGIPLSDMDIVTDTSAMLTADWGGHD</sequence>
<proteinExistence type="predicted"/>
<reference evidence="2" key="1">
    <citation type="journal article" date="2019" name="Int. J. Syst. Evol. Microbiol.">
        <title>The Global Catalogue of Microorganisms (GCM) 10K type strain sequencing project: providing services to taxonomists for standard genome sequencing and annotation.</title>
        <authorList>
            <consortium name="The Broad Institute Genomics Platform"/>
            <consortium name="The Broad Institute Genome Sequencing Center for Infectious Disease"/>
            <person name="Wu L."/>
            <person name="Ma J."/>
        </authorList>
    </citation>
    <scope>NUCLEOTIDE SEQUENCE [LARGE SCALE GENOMIC DNA]</scope>
    <source>
        <strain evidence="2">KCTC 42211</strain>
    </source>
</reference>
<comment type="caution">
    <text evidence="1">The sequence shown here is derived from an EMBL/GenBank/DDBJ whole genome shotgun (WGS) entry which is preliminary data.</text>
</comment>
<organism evidence="1 2">
    <name type="scientific">Luteimonas notoginsengisoli</name>
    <dbReference type="NCBI Taxonomy" id="1578200"/>
    <lineage>
        <taxon>Bacteria</taxon>
        <taxon>Pseudomonadati</taxon>
        <taxon>Pseudomonadota</taxon>
        <taxon>Gammaproteobacteria</taxon>
        <taxon>Lysobacterales</taxon>
        <taxon>Lysobacteraceae</taxon>
        <taxon>Luteimonas</taxon>
    </lineage>
</organism>
<evidence type="ECO:0000313" key="2">
    <source>
        <dbReference type="Proteomes" id="UP001595724"/>
    </source>
</evidence>
<evidence type="ECO:0000313" key="1">
    <source>
        <dbReference type="EMBL" id="MFC3659011.1"/>
    </source>
</evidence>
<name>A0ABV7UQU2_9GAMM</name>
<dbReference type="RefSeq" id="WP_386705973.1">
    <property type="nucleotide sequence ID" value="NZ_JBHRYF010000001.1"/>
</dbReference>
<accession>A0ABV7UQU2</accession>
<protein>
    <submittedName>
        <fullName evidence="1">Uncharacterized protein</fullName>
    </submittedName>
</protein>
<keyword evidence="2" id="KW-1185">Reference proteome</keyword>